<dbReference type="InterPro" id="IPR005538">
    <property type="entry name" value="LrgA/CidA"/>
</dbReference>
<evidence type="ECO:0000256" key="1">
    <source>
        <dbReference type="ARBA" id="ARBA00004651"/>
    </source>
</evidence>
<evidence type="ECO:0000256" key="4">
    <source>
        <dbReference type="ARBA" id="ARBA00022989"/>
    </source>
</evidence>
<proteinExistence type="predicted"/>
<keyword evidence="5 6" id="KW-0472">Membrane</keyword>
<dbReference type="PANTHER" id="PTHR33931">
    <property type="entry name" value="HOLIN-LIKE PROTEIN CIDA-RELATED"/>
    <property type="match status" value="1"/>
</dbReference>
<evidence type="ECO:0000256" key="3">
    <source>
        <dbReference type="ARBA" id="ARBA00022692"/>
    </source>
</evidence>
<sequence length="119" mass="12512">MSMLRGFLVLVLFFILGESMRVLFALPVSGGVLGMVVITFTLMVKGNVSDELASASQGLISVLVLLIMPGVVGVFFTADQFSGQWLAVATALLVGTFLSVLTTLLLMQLVTARGDGDGE</sequence>
<comment type="caution">
    <text evidence="7">The sequence shown here is derived from an EMBL/GenBank/DDBJ whole genome shotgun (WGS) entry which is preliminary data.</text>
</comment>
<dbReference type="Proteomes" id="UP000229044">
    <property type="component" value="Unassembled WGS sequence"/>
</dbReference>
<feature type="transmembrane region" description="Helical" evidence="6">
    <location>
        <begin position="58"/>
        <end position="78"/>
    </location>
</feature>
<dbReference type="OrthoDB" id="6370997at2"/>
<comment type="subcellular location">
    <subcellularLocation>
        <location evidence="1">Cell membrane</location>
        <topology evidence="1">Multi-pass membrane protein</topology>
    </subcellularLocation>
</comment>
<keyword evidence="4 6" id="KW-1133">Transmembrane helix</keyword>
<name>A0A2G1VG23_9GAMM</name>
<feature type="transmembrane region" description="Helical" evidence="6">
    <location>
        <begin position="85"/>
        <end position="110"/>
    </location>
</feature>
<dbReference type="PANTHER" id="PTHR33931:SF2">
    <property type="entry name" value="HOLIN-LIKE PROTEIN CIDA"/>
    <property type="match status" value="1"/>
</dbReference>
<evidence type="ECO:0000256" key="5">
    <source>
        <dbReference type="ARBA" id="ARBA00023136"/>
    </source>
</evidence>
<dbReference type="EMBL" id="NTFI01000002">
    <property type="protein sequence ID" value="PHQ25696.1"/>
    <property type="molecule type" value="Genomic_DNA"/>
</dbReference>
<evidence type="ECO:0000256" key="2">
    <source>
        <dbReference type="ARBA" id="ARBA00022475"/>
    </source>
</evidence>
<gene>
    <name evidence="7" type="ORF">CLH62_08805</name>
</gene>
<reference evidence="7 8" key="1">
    <citation type="submission" date="2017-09" db="EMBL/GenBank/DDBJ databases">
        <title>The draft genome sequences of Marinobacter guineae M3B.</title>
        <authorList>
            <person name="Cao J."/>
        </authorList>
    </citation>
    <scope>NUCLEOTIDE SEQUENCE [LARGE SCALE GENOMIC DNA]</scope>
    <source>
        <strain evidence="7 8">M3B</strain>
    </source>
</reference>
<dbReference type="Pfam" id="PF03788">
    <property type="entry name" value="LrgA"/>
    <property type="match status" value="1"/>
</dbReference>
<dbReference type="GO" id="GO:0005886">
    <property type="term" value="C:plasma membrane"/>
    <property type="evidence" value="ECO:0007669"/>
    <property type="project" value="UniProtKB-SubCell"/>
</dbReference>
<evidence type="ECO:0000313" key="7">
    <source>
        <dbReference type="EMBL" id="PHQ25696.1"/>
    </source>
</evidence>
<evidence type="ECO:0000313" key="8">
    <source>
        <dbReference type="Proteomes" id="UP000229044"/>
    </source>
</evidence>
<protein>
    <submittedName>
        <fullName evidence="7">CidA/LrgA family protein</fullName>
    </submittedName>
</protein>
<dbReference type="RefSeq" id="WP_099617797.1">
    <property type="nucleotide sequence ID" value="NZ_KZ319340.1"/>
</dbReference>
<evidence type="ECO:0000256" key="6">
    <source>
        <dbReference type="SAM" id="Phobius"/>
    </source>
</evidence>
<keyword evidence="2" id="KW-1003">Cell membrane</keyword>
<keyword evidence="8" id="KW-1185">Reference proteome</keyword>
<keyword evidence="3 6" id="KW-0812">Transmembrane</keyword>
<organism evidence="7 8">
    <name type="scientific">Marinobacter guineae</name>
    <dbReference type="NCBI Taxonomy" id="432303"/>
    <lineage>
        <taxon>Bacteria</taxon>
        <taxon>Pseudomonadati</taxon>
        <taxon>Pseudomonadota</taxon>
        <taxon>Gammaproteobacteria</taxon>
        <taxon>Pseudomonadales</taxon>
        <taxon>Marinobacteraceae</taxon>
        <taxon>Marinobacter</taxon>
    </lineage>
</organism>
<dbReference type="AlphaFoldDB" id="A0A2G1VG23"/>
<accession>A0A2G1VG23</accession>